<gene>
    <name evidence="1" type="ORF">DdX_22374</name>
</gene>
<dbReference type="AlphaFoldDB" id="A0AAD4QUI3"/>
<evidence type="ECO:0000313" key="2">
    <source>
        <dbReference type="Proteomes" id="UP001201812"/>
    </source>
</evidence>
<name>A0AAD4QUI3_9BILA</name>
<keyword evidence="2" id="KW-1185">Reference proteome</keyword>
<reference evidence="1" key="1">
    <citation type="submission" date="2022-01" db="EMBL/GenBank/DDBJ databases">
        <title>Genome Sequence Resource for Two Populations of Ditylenchus destructor, the Migratory Endoparasitic Phytonematode.</title>
        <authorList>
            <person name="Zhang H."/>
            <person name="Lin R."/>
            <person name="Xie B."/>
        </authorList>
    </citation>
    <scope>NUCLEOTIDE SEQUENCE</scope>
    <source>
        <strain evidence="1">BazhouSP</strain>
    </source>
</reference>
<accession>A0AAD4QUI3</accession>
<proteinExistence type="predicted"/>
<dbReference type="Proteomes" id="UP001201812">
    <property type="component" value="Unassembled WGS sequence"/>
</dbReference>
<protein>
    <submittedName>
        <fullName evidence="1">Uncharacterized protein</fullName>
    </submittedName>
</protein>
<comment type="caution">
    <text evidence="1">The sequence shown here is derived from an EMBL/GenBank/DDBJ whole genome shotgun (WGS) entry which is preliminary data.</text>
</comment>
<sequence>MYEGERFNGATHLAGLALAVAASGALIARAAELKVDGARPWPAPCSRRRMIAVYASSVLYHCSRGRRKALWAKADTAPSTC</sequence>
<dbReference type="EMBL" id="JAKKPZ010001120">
    <property type="protein sequence ID" value="KAI1690637.1"/>
    <property type="molecule type" value="Genomic_DNA"/>
</dbReference>
<evidence type="ECO:0000313" key="1">
    <source>
        <dbReference type="EMBL" id="KAI1690637.1"/>
    </source>
</evidence>
<organism evidence="1 2">
    <name type="scientific">Ditylenchus destructor</name>
    <dbReference type="NCBI Taxonomy" id="166010"/>
    <lineage>
        <taxon>Eukaryota</taxon>
        <taxon>Metazoa</taxon>
        <taxon>Ecdysozoa</taxon>
        <taxon>Nematoda</taxon>
        <taxon>Chromadorea</taxon>
        <taxon>Rhabditida</taxon>
        <taxon>Tylenchina</taxon>
        <taxon>Tylenchomorpha</taxon>
        <taxon>Sphaerularioidea</taxon>
        <taxon>Anguinidae</taxon>
        <taxon>Anguininae</taxon>
        <taxon>Ditylenchus</taxon>
    </lineage>
</organism>